<dbReference type="SUPFAM" id="SSF53448">
    <property type="entry name" value="Nucleotide-diphospho-sugar transferases"/>
    <property type="match status" value="1"/>
</dbReference>
<dbReference type="InterPro" id="IPR001173">
    <property type="entry name" value="Glyco_trans_2-like"/>
</dbReference>
<dbReference type="CDD" id="cd04187">
    <property type="entry name" value="DPM1_like_bac"/>
    <property type="match status" value="1"/>
</dbReference>
<dbReference type="OrthoDB" id="9807778at2"/>
<dbReference type="AlphaFoldDB" id="A0A366HTV5"/>
<dbReference type="Gene3D" id="3.90.550.10">
    <property type="entry name" value="Spore Coat Polysaccharide Biosynthesis Protein SpsA, Chain A"/>
    <property type="match status" value="1"/>
</dbReference>
<dbReference type="EMBL" id="QNRR01000001">
    <property type="protein sequence ID" value="RBP47723.1"/>
    <property type="molecule type" value="Genomic_DNA"/>
</dbReference>
<dbReference type="Proteomes" id="UP000253426">
    <property type="component" value="Unassembled WGS sequence"/>
</dbReference>
<keyword evidence="3 9" id="KW-0808">Transferase</keyword>
<comment type="subcellular location">
    <subcellularLocation>
        <location evidence="1">Membrane</location>
        <topology evidence="1">Multi-pass membrane protein</topology>
    </subcellularLocation>
</comment>
<sequence length="327" mass="36770">MSVASSLPKLCVVIPCYNEEESIPVLVEKLTPVLERETGGSWQILFVDDGSRDTTAQLIWDLHAKDPRYQGVRLSRNFGHQPAVWTGIQHALGECIGVIDCDLQDPPEVLMELYRKVANEGFDVVSGVRGKREECPWWLQLAYRTFYRVMNWLAEHDYTLDSGDFCVVNRRAHEALKRLGESAPVHRGLRSWVGFKQTTVSYQRPPRLHGQSKYNLRRLTVLAMNNLVNFSTAPLRLATFVGLFMGVLTLLAAGLFLLNRLVPSFSIFGYYVGQNAGTATLVLYLSFIASALFFCIGILGEYLAVVVKEVKKRPVTVVAEVTEQERG</sequence>
<evidence type="ECO:0000256" key="6">
    <source>
        <dbReference type="ARBA" id="ARBA00023136"/>
    </source>
</evidence>
<keyword evidence="10" id="KW-1185">Reference proteome</keyword>
<keyword evidence="5 7" id="KW-1133">Transmembrane helix</keyword>
<comment type="caution">
    <text evidence="9">The sequence shown here is derived from an EMBL/GenBank/DDBJ whole genome shotgun (WGS) entry which is preliminary data.</text>
</comment>
<dbReference type="InterPro" id="IPR029044">
    <property type="entry name" value="Nucleotide-diphossugar_trans"/>
</dbReference>
<evidence type="ECO:0000256" key="3">
    <source>
        <dbReference type="ARBA" id="ARBA00022679"/>
    </source>
</evidence>
<evidence type="ECO:0000256" key="7">
    <source>
        <dbReference type="SAM" id="Phobius"/>
    </source>
</evidence>
<dbReference type="GO" id="GO:0005886">
    <property type="term" value="C:plasma membrane"/>
    <property type="evidence" value="ECO:0007669"/>
    <property type="project" value="TreeGrafter"/>
</dbReference>
<name>A0A366HTV5_9BACT</name>
<evidence type="ECO:0000256" key="5">
    <source>
        <dbReference type="ARBA" id="ARBA00022989"/>
    </source>
</evidence>
<evidence type="ECO:0000259" key="8">
    <source>
        <dbReference type="Pfam" id="PF00535"/>
    </source>
</evidence>
<evidence type="ECO:0000256" key="2">
    <source>
        <dbReference type="ARBA" id="ARBA00022676"/>
    </source>
</evidence>
<evidence type="ECO:0000313" key="10">
    <source>
        <dbReference type="Proteomes" id="UP000253426"/>
    </source>
</evidence>
<evidence type="ECO:0000256" key="4">
    <source>
        <dbReference type="ARBA" id="ARBA00022692"/>
    </source>
</evidence>
<protein>
    <submittedName>
        <fullName evidence="9">Dolichol-phosphate mannosyltransferase</fullName>
    </submittedName>
</protein>
<organism evidence="9 10">
    <name type="scientific">Roseimicrobium gellanilyticum</name>
    <dbReference type="NCBI Taxonomy" id="748857"/>
    <lineage>
        <taxon>Bacteria</taxon>
        <taxon>Pseudomonadati</taxon>
        <taxon>Verrucomicrobiota</taxon>
        <taxon>Verrucomicrobiia</taxon>
        <taxon>Verrucomicrobiales</taxon>
        <taxon>Verrucomicrobiaceae</taxon>
        <taxon>Roseimicrobium</taxon>
    </lineage>
</organism>
<dbReference type="RefSeq" id="WP_113956639.1">
    <property type="nucleotide sequence ID" value="NZ_QNRR01000001.1"/>
</dbReference>
<keyword evidence="4 7" id="KW-0812">Transmembrane</keyword>
<keyword evidence="2 9" id="KW-0328">Glycosyltransferase</keyword>
<dbReference type="GO" id="GO:0016757">
    <property type="term" value="F:glycosyltransferase activity"/>
    <property type="evidence" value="ECO:0007669"/>
    <property type="project" value="UniProtKB-KW"/>
</dbReference>
<feature type="domain" description="Glycosyltransferase 2-like" evidence="8">
    <location>
        <begin position="11"/>
        <end position="173"/>
    </location>
</feature>
<reference evidence="9 10" key="1">
    <citation type="submission" date="2018-06" db="EMBL/GenBank/DDBJ databases">
        <title>Genomic Encyclopedia of Type Strains, Phase IV (KMG-IV): sequencing the most valuable type-strain genomes for metagenomic binning, comparative biology and taxonomic classification.</title>
        <authorList>
            <person name="Goeker M."/>
        </authorList>
    </citation>
    <scope>NUCLEOTIDE SEQUENCE [LARGE SCALE GENOMIC DNA]</scope>
    <source>
        <strain evidence="9 10">DSM 25532</strain>
    </source>
</reference>
<dbReference type="Pfam" id="PF00535">
    <property type="entry name" value="Glycos_transf_2"/>
    <property type="match status" value="1"/>
</dbReference>
<feature type="transmembrane region" description="Helical" evidence="7">
    <location>
        <begin position="281"/>
        <end position="304"/>
    </location>
</feature>
<accession>A0A366HTV5</accession>
<gene>
    <name evidence="9" type="ORF">DES53_101522</name>
</gene>
<feature type="transmembrane region" description="Helical" evidence="7">
    <location>
        <begin position="237"/>
        <end position="261"/>
    </location>
</feature>
<dbReference type="PANTHER" id="PTHR48090">
    <property type="entry name" value="UNDECAPRENYL-PHOSPHATE 4-DEOXY-4-FORMAMIDO-L-ARABINOSE TRANSFERASE-RELATED"/>
    <property type="match status" value="1"/>
</dbReference>
<evidence type="ECO:0000256" key="1">
    <source>
        <dbReference type="ARBA" id="ARBA00004141"/>
    </source>
</evidence>
<dbReference type="InterPro" id="IPR050256">
    <property type="entry name" value="Glycosyltransferase_2"/>
</dbReference>
<proteinExistence type="predicted"/>
<evidence type="ECO:0000313" key="9">
    <source>
        <dbReference type="EMBL" id="RBP47723.1"/>
    </source>
</evidence>
<dbReference type="PANTHER" id="PTHR48090:SF1">
    <property type="entry name" value="PROPHAGE BACTOPRENOL GLUCOSYL TRANSFERASE HOMOLOG"/>
    <property type="match status" value="1"/>
</dbReference>
<keyword evidence="6 7" id="KW-0472">Membrane</keyword>